<accession>A0AA88XUJ3</accession>
<organism evidence="2 3">
    <name type="scientific">Pinctada imbricata</name>
    <name type="common">Atlantic pearl-oyster</name>
    <name type="synonym">Pinctada martensii</name>
    <dbReference type="NCBI Taxonomy" id="66713"/>
    <lineage>
        <taxon>Eukaryota</taxon>
        <taxon>Metazoa</taxon>
        <taxon>Spiralia</taxon>
        <taxon>Lophotrochozoa</taxon>
        <taxon>Mollusca</taxon>
        <taxon>Bivalvia</taxon>
        <taxon>Autobranchia</taxon>
        <taxon>Pteriomorphia</taxon>
        <taxon>Pterioida</taxon>
        <taxon>Pterioidea</taxon>
        <taxon>Pteriidae</taxon>
        <taxon>Pinctada</taxon>
    </lineage>
</organism>
<keyword evidence="1" id="KW-1133">Transmembrane helix</keyword>
<keyword evidence="3" id="KW-1185">Reference proteome</keyword>
<proteinExistence type="predicted"/>
<gene>
    <name evidence="2" type="ORF">FSP39_013079</name>
</gene>
<sequence>MVLSTWTLVSQFYSLCLVLGFYFGKIWSHVTIFDALPLFSFLRYVTGYEYGWTGILVIFAWLLSIFACVGMLQFVSALHQLFCGEIAFEIENRIHLKDERPVSNKIRSVFGDFWYLNFIFPISGGCFNPDDDPYHWNQLTPPKRQVHMRVL</sequence>
<dbReference type="Proteomes" id="UP001186944">
    <property type="component" value="Unassembled WGS sequence"/>
</dbReference>
<comment type="caution">
    <text evidence="2">The sequence shown here is derived from an EMBL/GenBank/DDBJ whole genome shotgun (WGS) entry which is preliminary data.</text>
</comment>
<dbReference type="EMBL" id="VSWD01000011">
    <property type="protein sequence ID" value="KAK3087983.1"/>
    <property type="molecule type" value="Genomic_DNA"/>
</dbReference>
<evidence type="ECO:0008006" key="4">
    <source>
        <dbReference type="Google" id="ProtNLM"/>
    </source>
</evidence>
<keyword evidence="1" id="KW-0472">Membrane</keyword>
<evidence type="ECO:0000313" key="3">
    <source>
        <dbReference type="Proteomes" id="UP001186944"/>
    </source>
</evidence>
<protein>
    <recommendedName>
        <fullName evidence="4">Palmitoyltransferase</fullName>
    </recommendedName>
</protein>
<keyword evidence="1" id="KW-0812">Transmembrane</keyword>
<evidence type="ECO:0000313" key="2">
    <source>
        <dbReference type="EMBL" id="KAK3087983.1"/>
    </source>
</evidence>
<dbReference type="AlphaFoldDB" id="A0AA88XUJ3"/>
<evidence type="ECO:0000256" key="1">
    <source>
        <dbReference type="SAM" id="Phobius"/>
    </source>
</evidence>
<feature type="transmembrane region" description="Helical" evidence="1">
    <location>
        <begin position="12"/>
        <end position="30"/>
    </location>
</feature>
<name>A0AA88XUJ3_PINIB</name>
<feature type="transmembrane region" description="Helical" evidence="1">
    <location>
        <begin position="50"/>
        <end position="72"/>
    </location>
</feature>
<reference evidence="2" key="1">
    <citation type="submission" date="2019-08" db="EMBL/GenBank/DDBJ databases">
        <title>The improved chromosome-level genome for the pearl oyster Pinctada fucata martensii using PacBio sequencing and Hi-C.</title>
        <authorList>
            <person name="Zheng Z."/>
        </authorList>
    </citation>
    <scope>NUCLEOTIDE SEQUENCE</scope>
    <source>
        <strain evidence="2">ZZ-2019</strain>
        <tissue evidence="2">Adductor muscle</tissue>
    </source>
</reference>